<evidence type="ECO:0000313" key="8">
    <source>
        <dbReference type="Proteomes" id="UP000580839"/>
    </source>
</evidence>
<dbReference type="Gene3D" id="1.50.10.100">
    <property type="entry name" value="Chondroitin AC/alginate lyase"/>
    <property type="match status" value="1"/>
</dbReference>
<dbReference type="InterPro" id="IPR031680">
    <property type="entry name" value="Hepar_II_III_N"/>
</dbReference>
<dbReference type="EMBL" id="JABFRW010000139">
    <property type="protein sequence ID" value="NOT34693.1"/>
    <property type="molecule type" value="Genomic_DNA"/>
</dbReference>
<feature type="domain" description="Heparin-sulfate lyase N-terminal" evidence="6">
    <location>
        <begin position="139"/>
        <end position="347"/>
    </location>
</feature>
<evidence type="ECO:0000256" key="3">
    <source>
        <dbReference type="ARBA" id="ARBA00022764"/>
    </source>
</evidence>
<sequence length="614" mass="65891">MSGLGWALRRLGAMEPGEIATRTARAIRERVAPPAYTRWSPGAAFSKLFKGRAGEAIASSRWSHATRAGPESQAVLADTIAAARRLEHGRATLFGAEVTIGDPPDWNADPFGAGRWPDAPSRSIDYRRGDVAGGVKGCWELGRGASMLTLGLAARATGDRALGARAQRWLEDFVARHPLGHGIHHTSGIEQAIRTLTHGATLALLEPQSDATRLAPALGLIAQQALQCRDHLSLGSSANNHLIAEYAAMTVTGAAFPSLRNGSRLLRAGHRGLVQETLRQIHPDGVPAEQAFGYLPFVWELLLTSFVLADAAGYETPAPVRERLAASLEFARVMRLEDGTLPGIGDEDDGRILLADERASRVDLVGAALAAWLDAPSLSDRAPALAQVLIGRTRPASNAPDGRHEFAAGGYTVWRHAGTVVTLDHGPLGLGRLAAHGHADALSITVTRGLDRVIVDPGTFAYQEDPDARDRCRSTPAHATVHFGGRSQSQMLGPFLWGRRATTHVDECVWHSGERHRRELTVEPARLRWTDHVTGRDARLSLPLGPGATVALDGTRVRVQVGRTVARFEAQGLEPWRVEAAEFAPGYRRRVASQRLDAAFTGSEASVSIELGSA</sequence>
<proteinExistence type="predicted"/>
<keyword evidence="2" id="KW-0732">Signal</keyword>
<evidence type="ECO:0000256" key="1">
    <source>
        <dbReference type="ARBA" id="ARBA00004418"/>
    </source>
</evidence>
<evidence type="ECO:0000256" key="2">
    <source>
        <dbReference type="ARBA" id="ARBA00022729"/>
    </source>
</evidence>
<feature type="domain" description="Heparinase II/III-like C-terminal" evidence="5">
    <location>
        <begin position="402"/>
        <end position="602"/>
    </location>
</feature>
<evidence type="ECO:0000259" key="6">
    <source>
        <dbReference type="Pfam" id="PF16889"/>
    </source>
</evidence>
<evidence type="ECO:0000259" key="5">
    <source>
        <dbReference type="Pfam" id="PF07940"/>
    </source>
</evidence>
<dbReference type="InterPro" id="IPR008929">
    <property type="entry name" value="Chondroitin_lyas"/>
</dbReference>
<dbReference type="Proteomes" id="UP000580839">
    <property type="component" value="Unassembled WGS sequence"/>
</dbReference>
<comment type="subcellular location">
    <subcellularLocation>
        <location evidence="1">Periplasm</location>
    </subcellularLocation>
</comment>
<evidence type="ECO:0000313" key="7">
    <source>
        <dbReference type="EMBL" id="NOT34693.1"/>
    </source>
</evidence>
<dbReference type="PANTHER" id="PTHR39210:SF1">
    <property type="entry name" value="HEPARIN-SULFATE LYASE"/>
    <property type="match status" value="1"/>
</dbReference>
<evidence type="ECO:0000256" key="4">
    <source>
        <dbReference type="ARBA" id="ARBA00023239"/>
    </source>
</evidence>
<dbReference type="GO" id="GO:0042597">
    <property type="term" value="C:periplasmic space"/>
    <property type="evidence" value="ECO:0007669"/>
    <property type="project" value="UniProtKB-SubCell"/>
</dbReference>
<keyword evidence="4 7" id="KW-0456">Lyase</keyword>
<protein>
    <submittedName>
        <fullName evidence="7">Alginate lyase family protein</fullName>
    </submittedName>
</protein>
<name>A0A849SLQ7_UNCEI</name>
<dbReference type="AlphaFoldDB" id="A0A849SLQ7"/>
<keyword evidence="3" id="KW-0574">Periplasm</keyword>
<reference evidence="7 8" key="1">
    <citation type="submission" date="2020-04" db="EMBL/GenBank/DDBJ databases">
        <title>Metagenomic profiling of ammonia- and methane-oxidizing microorganisms in a Dutch drinking water treatment plant.</title>
        <authorList>
            <person name="Poghosyan L."/>
            <person name="Leucker S."/>
        </authorList>
    </citation>
    <scope>NUCLEOTIDE SEQUENCE [LARGE SCALE GENOMIC DNA]</scope>
    <source>
        <strain evidence="7">S-RSF-IL-03</strain>
    </source>
</reference>
<accession>A0A849SLQ7</accession>
<dbReference type="Gene3D" id="2.70.98.70">
    <property type="match status" value="1"/>
</dbReference>
<gene>
    <name evidence="7" type="ORF">HOP12_11060</name>
</gene>
<dbReference type="GO" id="GO:0016829">
    <property type="term" value="F:lyase activity"/>
    <property type="evidence" value="ECO:0007669"/>
    <property type="project" value="UniProtKB-KW"/>
</dbReference>
<dbReference type="InterPro" id="IPR012480">
    <property type="entry name" value="Hepar_II_III_C"/>
</dbReference>
<dbReference type="SUPFAM" id="SSF48230">
    <property type="entry name" value="Chondroitin AC/alginate lyase"/>
    <property type="match status" value="1"/>
</dbReference>
<dbReference type="PANTHER" id="PTHR39210">
    <property type="entry name" value="HEPARIN-SULFATE LYASE"/>
    <property type="match status" value="1"/>
</dbReference>
<dbReference type="Pfam" id="PF16889">
    <property type="entry name" value="Hepar_II_III_N"/>
    <property type="match status" value="1"/>
</dbReference>
<comment type="caution">
    <text evidence="7">The sequence shown here is derived from an EMBL/GenBank/DDBJ whole genome shotgun (WGS) entry which is preliminary data.</text>
</comment>
<organism evidence="7 8">
    <name type="scientific">Eiseniibacteriota bacterium</name>
    <dbReference type="NCBI Taxonomy" id="2212470"/>
    <lineage>
        <taxon>Bacteria</taxon>
        <taxon>Candidatus Eiseniibacteriota</taxon>
    </lineage>
</organism>
<dbReference type="Pfam" id="PF07940">
    <property type="entry name" value="Hepar_II_III_C"/>
    <property type="match status" value="1"/>
</dbReference>